<reference evidence="2" key="1">
    <citation type="submission" date="2021-03" db="EMBL/GenBank/DDBJ databases">
        <title>Draft genome sequence of rust myrtle Austropuccinia psidii MF-1, a brazilian biotype.</title>
        <authorList>
            <person name="Quecine M.C."/>
            <person name="Pachon D.M.R."/>
            <person name="Bonatelli M.L."/>
            <person name="Correr F.H."/>
            <person name="Franceschini L.M."/>
            <person name="Leite T.F."/>
            <person name="Margarido G.R.A."/>
            <person name="Almeida C.A."/>
            <person name="Ferrarezi J.A."/>
            <person name="Labate C.A."/>
        </authorList>
    </citation>
    <scope>NUCLEOTIDE SEQUENCE</scope>
    <source>
        <strain evidence="2">MF-1</strain>
    </source>
</reference>
<evidence type="ECO:0000256" key="1">
    <source>
        <dbReference type="SAM" id="MobiDB-lite"/>
    </source>
</evidence>
<protein>
    <submittedName>
        <fullName evidence="2">Uncharacterized protein</fullName>
    </submittedName>
</protein>
<feature type="region of interest" description="Disordered" evidence="1">
    <location>
        <begin position="1"/>
        <end position="27"/>
    </location>
</feature>
<evidence type="ECO:0000313" key="2">
    <source>
        <dbReference type="EMBL" id="MBW0591984.1"/>
    </source>
</evidence>
<dbReference type="Proteomes" id="UP000765509">
    <property type="component" value="Unassembled WGS sequence"/>
</dbReference>
<comment type="caution">
    <text evidence="2">The sequence shown here is derived from an EMBL/GenBank/DDBJ whole genome shotgun (WGS) entry which is preliminary data.</text>
</comment>
<gene>
    <name evidence="2" type="ORF">O181_131699</name>
</gene>
<sequence length="76" mass="7990">MDDQQNQEPPQLLHQPTNSSLPSASGSGGELAIHLIVFTMPSVLILETGTSELEYIGLPPTGMGPPTLVHLATSLL</sequence>
<keyword evidence="3" id="KW-1185">Reference proteome</keyword>
<name>A0A9Q3L657_9BASI</name>
<evidence type="ECO:0000313" key="3">
    <source>
        <dbReference type="Proteomes" id="UP000765509"/>
    </source>
</evidence>
<feature type="compositionally biased region" description="Polar residues" evidence="1">
    <location>
        <begin position="1"/>
        <end position="25"/>
    </location>
</feature>
<proteinExistence type="predicted"/>
<dbReference type="EMBL" id="AVOT02145949">
    <property type="protein sequence ID" value="MBW0591984.1"/>
    <property type="molecule type" value="Genomic_DNA"/>
</dbReference>
<accession>A0A9Q3L657</accession>
<dbReference type="AlphaFoldDB" id="A0A9Q3L657"/>
<organism evidence="2 3">
    <name type="scientific">Austropuccinia psidii MF-1</name>
    <dbReference type="NCBI Taxonomy" id="1389203"/>
    <lineage>
        <taxon>Eukaryota</taxon>
        <taxon>Fungi</taxon>
        <taxon>Dikarya</taxon>
        <taxon>Basidiomycota</taxon>
        <taxon>Pucciniomycotina</taxon>
        <taxon>Pucciniomycetes</taxon>
        <taxon>Pucciniales</taxon>
        <taxon>Sphaerophragmiaceae</taxon>
        <taxon>Austropuccinia</taxon>
    </lineage>
</organism>